<evidence type="ECO:0000313" key="2">
    <source>
        <dbReference type="Proteomes" id="UP000243451"/>
    </source>
</evidence>
<dbReference type="EMBL" id="PPSK01000002">
    <property type="protein sequence ID" value="POB05527.1"/>
    <property type="molecule type" value="Genomic_DNA"/>
</dbReference>
<comment type="caution">
    <text evidence="1">The sequence shown here is derived from an EMBL/GenBank/DDBJ whole genome shotgun (WGS) entry which is preliminary data.</text>
</comment>
<name>A0A2P4EYH6_9GAMM</name>
<dbReference type="RefSeq" id="WP_104736855.1">
    <property type="nucleotide sequence ID" value="NZ_BMHR01000018.1"/>
</dbReference>
<reference evidence="1 2" key="1">
    <citation type="submission" date="2018-01" db="EMBL/GenBank/DDBJ databases">
        <title>Draft genome of the type strain Pseudomonas oceani DSM 100277 isolated from the deep water in Okinawa trough, northwestern Pacific Ocean.</title>
        <authorList>
            <person name="Gomila M."/>
            <person name="Mulet M."/>
            <person name="Garcia-Valdes E."/>
            <person name="Lalucat J."/>
        </authorList>
    </citation>
    <scope>NUCLEOTIDE SEQUENCE [LARGE SCALE GENOMIC DNA]</scope>
    <source>
        <strain evidence="1 2">DSM 100277</strain>
    </source>
</reference>
<protein>
    <recommendedName>
        <fullName evidence="3">Helix-hairpin-helix domain-containing protein</fullName>
    </recommendedName>
</protein>
<dbReference type="AlphaFoldDB" id="A0A2P4EYH6"/>
<evidence type="ECO:0000313" key="1">
    <source>
        <dbReference type="EMBL" id="POB05527.1"/>
    </source>
</evidence>
<dbReference type="Proteomes" id="UP000243451">
    <property type="component" value="Unassembled WGS sequence"/>
</dbReference>
<keyword evidence="2" id="KW-1185">Reference proteome</keyword>
<gene>
    <name evidence="1" type="ORF">C1949_02220</name>
</gene>
<evidence type="ECO:0008006" key="3">
    <source>
        <dbReference type="Google" id="ProtNLM"/>
    </source>
</evidence>
<accession>A0A2P4EYH6</accession>
<dbReference type="OrthoDB" id="4467269at2"/>
<sequence>MAFSEAERAALLALKGVGPTVVQRFEEIGLDSFELLAAHSAREVAERVAGLLRSSCWKNSPQAIAAVEAAVLRARQGL</sequence>
<organism evidence="1 2">
    <name type="scientific">Halopseudomonas oceani</name>
    <dbReference type="NCBI Taxonomy" id="1708783"/>
    <lineage>
        <taxon>Bacteria</taxon>
        <taxon>Pseudomonadati</taxon>
        <taxon>Pseudomonadota</taxon>
        <taxon>Gammaproteobacteria</taxon>
        <taxon>Pseudomonadales</taxon>
        <taxon>Pseudomonadaceae</taxon>
        <taxon>Halopseudomonas</taxon>
    </lineage>
</organism>
<proteinExistence type="predicted"/>